<organism evidence="8 9">
    <name type="scientific">Streptomyces fradiae ATCC 10745 = DSM 40063</name>
    <dbReference type="NCBI Taxonomy" id="1319510"/>
    <lineage>
        <taxon>Bacteria</taxon>
        <taxon>Bacillati</taxon>
        <taxon>Actinomycetota</taxon>
        <taxon>Actinomycetes</taxon>
        <taxon>Kitasatosporales</taxon>
        <taxon>Streptomycetaceae</taxon>
        <taxon>Streptomyces</taxon>
    </lineage>
</organism>
<dbReference type="GO" id="GO:0003700">
    <property type="term" value="F:DNA-binding transcription factor activity"/>
    <property type="evidence" value="ECO:0007669"/>
    <property type="project" value="InterPro"/>
</dbReference>
<evidence type="ECO:0000313" key="10">
    <source>
        <dbReference type="Proteomes" id="UP000731519"/>
    </source>
</evidence>
<dbReference type="GO" id="GO:0032993">
    <property type="term" value="C:protein-DNA complex"/>
    <property type="evidence" value="ECO:0007669"/>
    <property type="project" value="TreeGrafter"/>
</dbReference>
<evidence type="ECO:0000313" key="8">
    <source>
        <dbReference type="EMBL" id="OSY53884.1"/>
    </source>
</evidence>
<evidence type="ECO:0000256" key="3">
    <source>
        <dbReference type="ARBA" id="ARBA00023125"/>
    </source>
</evidence>
<dbReference type="PANTHER" id="PTHR30346">
    <property type="entry name" value="TRANSCRIPTIONAL DUAL REGULATOR HCAR-RELATED"/>
    <property type="match status" value="1"/>
</dbReference>
<dbReference type="Pfam" id="PF03466">
    <property type="entry name" value="LysR_substrate"/>
    <property type="match status" value="1"/>
</dbReference>
<dbReference type="EMBL" id="ASYR01000027">
    <property type="protein sequence ID" value="KAF0648142.1"/>
    <property type="molecule type" value="Genomic_DNA"/>
</dbReference>
<dbReference type="InterPro" id="IPR036388">
    <property type="entry name" value="WH-like_DNA-bd_sf"/>
</dbReference>
<dbReference type="Proteomes" id="UP000731519">
    <property type="component" value="Unassembled WGS sequence"/>
</dbReference>
<evidence type="ECO:0000259" key="6">
    <source>
        <dbReference type="PROSITE" id="PS50931"/>
    </source>
</evidence>
<gene>
    <name evidence="8" type="primary">oxyR_1</name>
    <name evidence="8" type="ORF">BG846_00443</name>
    <name evidence="7" type="ORF">K701_19710</name>
</gene>
<keyword evidence="4" id="KW-0804">Transcription</keyword>
<dbReference type="GeneID" id="91401625"/>
<dbReference type="PROSITE" id="PS50931">
    <property type="entry name" value="HTH_LYSR"/>
    <property type="match status" value="1"/>
</dbReference>
<dbReference type="PANTHER" id="PTHR30346:SF30">
    <property type="entry name" value="SMALL NEUTRAL PROTEASE REGULATORY PROTEIN"/>
    <property type="match status" value="1"/>
</dbReference>
<keyword evidence="2" id="KW-0805">Transcription regulation</keyword>
<dbReference type="AlphaFoldDB" id="A0A1Y2P2B4"/>
<dbReference type="InterPro" id="IPR036390">
    <property type="entry name" value="WH_DNA-bd_sf"/>
</dbReference>
<evidence type="ECO:0000256" key="1">
    <source>
        <dbReference type="ARBA" id="ARBA00009437"/>
    </source>
</evidence>
<evidence type="ECO:0000256" key="4">
    <source>
        <dbReference type="ARBA" id="ARBA00023163"/>
    </source>
</evidence>
<reference evidence="8 9" key="2">
    <citation type="submission" date="2016-09" db="EMBL/GenBank/DDBJ databases">
        <title>Streptomyces fradiae DSM40063, a candidate organism with high potential of specific P450 cytochromes.</title>
        <authorList>
            <person name="Grumaz C."/>
            <person name="Vainshtein Y."/>
            <person name="Kirstahler P."/>
            <person name="Sohn K."/>
        </authorList>
    </citation>
    <scope>NUCLEOTIDE SEQUENCE [LARGE SCALE GENOMIC DNA]</scope>
    <source>
        <strain evidence="8 9">DSM 40063</strain>
    </source>
</reference>
<dbReference type="GO" id="GO:0003677">
    <property type="term" value="F:DNA binding"/>
    <property type="evidence" value="ECO:0007669"/>
    <property type="project" value="UniProtKB-KW"/>
</dbReference>
<evidence type="ECO:0000313" key="7">
    <source>
        <dbReference type="EMBL" id="KAF0648142.1"/>
    </source>
</evidence>
<keyword evidence="10" id="KW-1185">Reference proteome</keyword>
<dbReference type="PRINTS" id="PR00039">
    <property type="entry name" value="HTHLYSR"/>
</dbReference>
<dbReference type="Pfam" id="PF00126">
    <property type="entry name" value="HTH_1"/>
    <property type="match status" value="1"/>
</dbReference>
<comment type="caution">
    <text evidence="8">The sequence shown here is derived from an EMBL/GenBank/DDBJ whole genome shotgun (WGS) entry which is preliminary data.</text>
</comment>
<evidence type="ECO:0000256" key="2">
    <source>
        <dbReference type="ARBA" id="ARBA00023015"/>
    </source>
</evidence>
<sequence>MELELRHLRVLCAIADSGSVGRAAVALGFTQPALSTQLRRIERLLGEGLFVRSSAGVELTAYGAEVVSQAREILSRADALGRRPAGGAPAASGALRLGVTNTPVVPTLLDALRDACPDLAVSVSSVYATGELLALLEAGELDAALGIDYPGLPVRHSTALAHRAVNTVPIFVAIHAGHPLAHRVEVPLEELSQDTWFVASDDGVGWPGAFYDACRAAGFTPAATHEFHVLDQLQSMIARGLGVTAVQPTVRPADGVLVKPLAGDPLWQRLLLLWRRDRVAPPVAEALHHHAVRTYRTLLAQAPHLQKWVTRAYTPAHPQAAVRAGRDRPPAARPSADGPSADGPSADGAAVARPGPSGAEGPAPLRADGGTTRR</sequence>
<name>A0A1Y2P2B4_STRFR</name>
<dbReference type="EMBL" id="MIFZ01000049">
    <property type="protein sequence ID" value="OSY53884.1"/>
    <property type="molecule type" value="Genomic_DNA"/>
</dbReference>
<dbReference type="RefSeq" id="WP_078915810.1">
    <property type="nucleotide sequence ID" value="NZ_ASYR01000027.1"/>
</dbReference>
<dbReference type="SUPFAM" id="SSF46785">
    <property type="entry name" value="Winged helix' DNA-binding domain"/>
    <property type="match status" value="1"/>
</dbReference>
<dbReference type="Gene3D" id="1.10.10.10">
    <property type="entry name" value="Winged helix-like DNA-binding domain superfamily/Winged helix DNA-binding domain"/>
    <property type="match status" value="1"/>
</dbReference>
<feature type="domain" description="HTH lysR-type" evidence="6">
    <location>
        <begin position="3"/>
        <end position="60"/>
    </location>
</feature>
<protein>
    <submittedName>
        <fullName evidence="8">Hydrogen peroxide-inducible genes activator</fullName>
    </submittedName>
</protein>
<dbReference type="InterPro" id="IPR005119">
    <property type="entry name" value="LysR_subst-bd"/>
</dbReference>
<evidence type="ECO:0000256" key="5">
    <source>
        <dbReference type="SAM" id="MobiDB-lite"/>
    </source>
</evidence>
<proteinExistence type="inferred from homology"/>
<dbReference type="SUPFAM" id="SSF53850">
    <property type="entry name" value="Periplasmic binding protein-like II"/>
    <property type="match status" value="1"/>
</dbReference>
<keyword evidence="3" id="KW-0238">DNA-binding</keyword>
<feature type="region of interest" description="Disordered" evidence="5">
    <location>
        <begin position="319"/>
        <end position="374"/>
    </location>
</feature>
<comment type="similarity">
    <text evidence="1">Belongs to the LysR transcriptional regulatory family.</text>
</comment>
<dbReference type="Proteomes" id="UP000194318">
    <property type="component" value="Unassembled WGS sequence"/>
</dbReference>
<dbReference type="Gene3D" id="3.40.190.10">
    <property type="entry name" value="Periplasmic binding protein-like II"/>
    <property type="match status" value="2"/>
</dbReference>
<dbReference type="InterPro" id="IPR000847">
    <property type="entry name" value="LysR_HTH_N"/>
</dbReference>
<reference evidence="7 10" key="1">
    <citation type="submission" date="2013-05" db="EMBL/GenBank/DDBJ databases">
        <title>Genome Sequence of Streptomyces fradiae.</title>
        <authorList>
            <person name="Kirby R."/>
        </authorList>
    </citation>
    <scope>NUCLEOTIDE SEQUENCE [LARGE SCALE GENOMIC DNA]</scope>
    <source>
        <strain evidence="7 10">ATCC 10745</strain>
    </source>
</reference>
<accession>A0A1Y2P2B4</accession>
<evidence type="ECO:0000313" key="9">
    <source>
        <dbReference type="Proteomes" id="UP000194318"/>
    </source>
</evidence>